<keyword evidence="2" id="KW-1185">Reference proteome</keyword>
<evidence type="ECO:0000313" key="2">
    <source>
        <dbReference type="Proteomes" id="UP000605848"/>
    </source>
</evidence>
<comment type="caution">
    <text evidence="1">The sequence shown here is derived from an EMBL/GenBank/DDBJ whole genome shotgun (WGS) entry which is preliminary data.</text>
</comment>
<dbReference type="EMBL" id="JAEQMY010000073">
    <property type="protein sequence ID" value="MBL0407302.1"/>
    <property type="molecule type" value="Genomic_DNA"/>
</dbReference>
<dbReference type="AlphaFoldDB" id="A0A936ZC12"/>
<sequence>MPVPANAYFIELSVRMLRDKLKPGAVSTAQAEAELRTLGLALGSNPQ</sequence>
<name>A0A936ZC12_9HYPH</name>
<dbReference type="Proteomes" id="UP000605848">
    <property type="component" value="Unassembled WGS sequence"/>
</dbReference>
<dbReference type="RefSeq" id="WP_202064396.1">
    <property type="nucleotide sequence ID" value="NZ_JAEQMY010000073.1"/>
</dbReference>
<gene>
    <name evidence="1" type="ORF">JKG68_25590</name>
</gene>
<reference evidence="1" key="1">
    <citation type="submission" date="2021-01" db="EMBL/GenBank/DDBJ databases">
        <title>Microvirga sp.</title>
        <authorList>
            <person name="Kim M.K."/>
        </authorList>
    </citation>
    <scope>NUCLEOTIDE SEQUENCE</scope>
    <source>
        <strain evidence="1">5420S-16</strain>
    </source>
</reference>
<evidence type="ECO:0000313" key="1">
    <source>
        <dbReference type="EMBL" id="MBL0407302.1"/>
    </source>
</evidence>
<organism evidence="1 2">
    <name type="scientific">Microvirga aerilata</name>
    <dbReference type="NCBI Taxonomy" id="670292"/>
    <lineage>
        <taxon>Bacteria</taxon>
        <taxon>Pseudomonadati</taxon>
        <taxon>Pseudomonadota</taxon>
        <taxon>Alphaproteobacteria</taxon>
        <taxon>Hyphomicrobiales</taxon>
        <taxon>Methylobacteriaceae</taxon>
        <taxon>Microvirga</taxon>
    </lineage>
</organism>
<protein>
    <submittedName>
        <fullName evidence="1">Uncharacterized protein</fullName>
    </submittedName>
</protein>
<proteinExistence type="predicted"/>
<accession>A0A936ZC12</accession>